<dbReference type="AlphaFoldDB" id="A0A2P5GLA8"/>
<reference evidence="6 7" key="1">
    <citation type="submission" date="2018-01" db="EMBL/GenBank/DDBJ databases">
        <title>Superficieibacter electus gen. nov., sp. nov., an extended-spectrum beta-lactamase possessing member of the Enterobacteriaceae family, isolated from intensive care unit surfaces.</title>
        <authorList>
            <person name="Potter R.F."/>
            <person name="D'Souza A.W."/>
        </authorList>
    </citation>
    <scope>NUCLEOTIDE SEQUENCE [LARGE SCALE GENOMIC DNA]</scope>
    <source>
        <strain evidence="5 7">BP-1</strain>
        <strain evidence="4 6">BP-2</strain>
    </source>
</reference>
<name>A0A2P5GLA8_9ENTR</name>
<dbReference type="InterPro" id="IPR036526">
    <property type="entry name" value="C-N_Hydrolase_sf"/>
</dbReference>
<dbReference type="Proteomes" id="UP000247005">
    <property type="component" value="Unassembled WGS sequence"/>
</dbReference>
<dbReference type="Proteomes" id="UP000237073">
    <property type="component" value="Unassembled WGS sequence"/>
</dbReference>
<feature type="domain" description="CN hydrolase" evidence="3">
    <location>
        <begin position="1"/>
        <end position="255"/>
    </location>
</feature>
<evidence type="ECO:0000313" key="7">
    <source>
        <dbReference type="Proteomes" id="UP000247005"/>
    </source>
</evidence>
<evidence type="ECO:0000313" key="4">
    <source>
        <dbReference type="EMBL" id="POP42671.1"/>
    </source>
</evidence>
<accession>A0A2P5GLA8</accession>
<keyword evidence="6" id="KW-1185">Reference proteome</keyword>
<dbReference type="EMBL" id="PQGE01000018">
    <property type="protein sequence ID" value="POP42671.1"/>
    <property type="molecule type" value="Genomic_DNA"/>
</dbReference>
<dbReference type="EMBL" id="PQGD01000016">
    <property type="protein sequence ID" value="POP45747.1"/>
    <property type="molecule type" value="Genomic_DNA"/>
</dbReference>
<organism evidence="5 7">
    <name type="scientific">Superficieibacter electus</name>
    <dbReference type="NCBI Taxonomy" id="2022662"/>
    <lineage>
        <taxon>Bacteria</taxon>
        <taxon>Pseudomonadati</taxon>
        <taxon>Pseudomonadota</taxon>
        <taxon>Gammaproteobacteria</taxon>
        <taxon>Enterobacterales</taxon>
        <taxon>Enterobacteriaceae</taxon>
        <taxon>Superficieibacter</taxon>
    </lineage>
</organism>
<evidence type="ECO:0000313" key="5">
    <source>
        <dbReference type="EMBL" id="POP45747.1"/>
    </source>
</evidence>
<evidence type="ECO:0000259" key="3">
    <source>
        <dbReference type="PROSITE" id="PS50263"/>
    </source>
</evidence>
<dbReference type="InterPro" id="IPR050345">
    <property type="entry name" value="Aliph_Amidase/BUP"/>
</dbReference>
<dbReference type="RefSeq" id="WP_103677582.1">
    <property type="nucleotide sequence ID" value="NZ_PQGD01000016.1"/>
</dbReference>
<dbReference type="InterPro" id="IPR003010">
    <property type="entry name" value="C-N_Hydrolase"/>
</dbReference>
<proteinExistence type="inferred from homology"/>
<comment type="caution">
    <text evidence="5">The sequence shown here is derived from an EMBL/GenBank/DDBJ whole genome shotgun (WGS) entry which is preliminary data.</text>
</comment>
<evidence type="ECO:0000256" key="2">
    <source>
        <dbReference type="ARBA" id="ARBA00022801"/>
    </source>
</evidence>
<dbReference type="PROSITE" id="PS50263">
    <property type="entry name" value="CN_HYDROLASE"/>
    <property type="match status" value="1"/>
</dbReference>
<dbReference type="CDD" id="cd07197">
    <property type="entry name" value="nitrilase"/>
    <property type="match status" value="1"/>
</dbReference>
<dbReference type="InterPro" id="IPR001110">
    <property type="entry name" value="UPF0012_CS"/>
</dbReference>
<comment type="similarity">
    <text evidence="1">Belongs to the carbon-nitrogen hydrolase superfamily. NIT1/NIT2 family.</text>
</comment>
<evidence type="ECO:0000256" key="1">
    <source>
        <dbReference type="ARBA" id="ARBA00010613"/>
    </source>
</evidence>
<gene>
    <name evidence="5" type="ORF">CHU32_19055</name>
    <name evidence="4" type="ORF">CHU33_18680</name>
</gene>
<dbReference type="SUPFAM" id="SSF56317">
    <property type="entry name" value="Carbon-nitrogen hydrolase"/>
    <property type="match status" value="1"/>
</dbReference>
<dbReference type="PANTHER" id="PTHR43674">
    <property type="entry name" value="NITRILASE C965.09-RELATED"/>
    <property type="match status" value="1"/>
</dbReference>
<dbReference type="Pfam" id="PF00795">
    <property type="entry name" value="CN_hydrolase"/>
    <property type="match status" value="1"/>
</dbReference>
<dbReference type="PROSITE" id="PS01227">
    <property type="entry name" value="UPF0012"/>
    <property type="match status" value="1"/>
</dbReference>
<dbReference type="GO" id="GO:0016811">
    <property type="term" value="F:hydrolase activity, acting on carbon-nitrogen (but not peptide) bonds, in linear amides"/>
    <property type="evidence" value="ECO:0007669"/>
    <property type="project" value="TreeGrafter"/>
</dbReference>
<dbReference type="PANTHER" id="PTHR43674:SF2">
    <property type="entry name" value="BETA-UREIDOPROPIONASE"/>
    <property type="match status" value="1"/>
</dbReference>
<dbReference type="OrthoDB" id="9803803at2"/>
<evidence type="ECO:0000313" key="6">
    <source>
        <dbReference type="Proteomes" id="UP000237073"/>
    </source>
</evidence>
<protein>
    <recommendedName>
        <fullName evidence="3">CN hydrolase domain-containing protein</fullName>
    </recommendedName>
</protein>
<keyword evidence="2" id="KW-0378">Hydrolase</keyword>
<dbReference type="Gene3D" id="3.60.110.10">
    <property type="entry name" value="Carbon-nitrogen hydrolase"/>
    <property type="match status" value="1"/>
</dbReference>
<sequence length="286" mass="31278">MKVAIAQITPETANKGANLEKMRRFVIDSAQQGAELVVFPELALTGYHCGDRFFAMAEEIPGPSTDFFVQLAKANQIYIIWGMVEKTLPGMLYNAAALVGPEGYIGNWRKNTLPGHATDLSGPGAFPDRRYFKNGSGLEVYDTAIGRIGVLICYDIFFPELARLLTLKGADMIVGISGSPDFEKDIFEPIVKVRAMENTVDFIYTNLVGLEGETHYWGGGCIIAAGDRDSKIPGSPLICKAPYTGEGITLGILDNRNKSIRASFPVLRDITTSMYDNLKSAHEKLV</sequence>